<organism evidence="1">
    <name type="scientific">marine sediment metagenome</name>
    <dbReference type="NCBI Taxonomy" id="412755"/>
    <lineage>
        <taxon>unclassified sequences</taxon>
        <taxon>metagenomes</taxon>
        <taxon>ecological metagenomes</taxon>
    </lineage>
</organism>
<evidence type="ECO:0000313" key="1">
    <source>
        <dbReference type="EMBL" id="KKK63252.1"/>
    </source>
</evidence>
<reference evidence="1" key="1">
    <citation type="journal article" date="2015" name="Nature">
        <title>Complex archaea that bridge the gap between prokaryotes and eukaryotes.</title>
        <authorList>
            <person name="Spang A."/>
            <person name="Saw J.H."/>
            <person name="Jorgensen S.L."/>
            <person name="Zaremba-Niedzwiedzka K."/>
            <person name="Martijn J."/>
            <person name="Lind A.E."/>
            <person name="van Eijk R."/>
            <person name="Schleper C."/>
            <person name="Guy L."/>
            <person name="Ettema T.J."/>
        </authorList>
    </citation>
    <scope>NUCLEOTIDE SEQUENCE</scope>
</reference>
<comment type="caution">
    <text evidence="1">The sequence shown here is derived from an EMBL/GenBank/DDBJ whole genome shotgun (WGS) entry which is preliminary data.</text>
</comment>
<name>A0A0F8X2B6_9ZZZZ</name>
<gene>
    <name evidence="1" type="ORF">LCGC14_2996140</name>
</gene>
<feature type="non-terminal residue" evidence="1">
    <location>
        <position position="122"/>
    </location>
</feature>
<dbReference type="AlphaFoldDB" id="A0A0F8X2B6"/>
<dbReference type="EMBL" id="LAZR01061602">
    <property type="protein sequence ID" value="KKK63252.1"/>
    <property type="molecule type" value="Genomic_DNA"/>
</dbReference>
<sequence>MKSENLFRVFPRLLVCVVALTAYCLCPQQASAADRVLCFGDSVTEGTYIDGRWNRGTSWVNVVDQLGADQIEAIIDKVVSDTSVTEVTLNAGETRVPVVSCVCSKLGFTIEFSEVAGHAGVA</sequence>
<accession>A0A0F8X2B6</accession>
<protein>
    <submittedName>
        <fullName evidence="1">Uncharacterized protein</fullName>
    </submittedName>
</protein>
<proteinExistence type="predicted"/>